<dbReference type="InterPro" id="IPR033690">
    <property type="entry name" value="Adenylat_kinase_CS"/>
</dbReference>
<dbReference type="GO" id="GO:0006139">
    <property type="term" value="P:nucleobase-containing compound metabolic process"/>
    <property type="evidence" value="ECO:0007669"/>
    <property type="project" value="InterPro"/>
</dbReference>
<keyword evidence="2" id="KW-0547">Nucleotide-binding</keyword>
<dbReference type="AlphaFoldDB" id="A0A8C9SZ16"/>
<dbReference type="InterPro" id="IPR000850">
    <property type="entry name" value="Adenylat/UMP-CMP_kin"/>
</dbReference>
<organism evidence="5 6">
    <name type="scientific">Scleropages formosus</name>
    <name type="common">Asian bonytongue</name>
    <name type="synonym">Osteoglossum formosum</name>
    <dbReference type="NCBI Taxonomy" id="113540"/>
    <lineage>
        <taxon>Eukaryota</taxon>
        <taxon>Metazoa</taxon>
        <taxon>Chordata</taxon>
        <taxon>Craniata</taxon>
        <taxon>Vertebrata</taxon>
        <taxon>Euteleostomi</taxon>
        <taxon>Actinopterygii</taxon>
        <taxon>Neopterygii</taxon>
        <taxon>Teleostei</taxon>
        <taxon>Osteoglossocephala</taxon>
        <taxon>Osteoglossomorpha</taxon>
        <taxon>Osteoglossiformes</taxon>
        <taxon>Osteoglossidae</taxon>
        <taxon>Scleropages</taxon>
    </lineage>
</organism>
<keyword evidence="1 4" id="KW-0808">Transferase</keyword>
<dbReference type="CDD" id="cd01428">
    <property type="entry name" value="ADK"/>
    <property type="match status" value="1"/>
</dbReference>
<comment type="similarity">
    <text evidence="4">Belongs to the adenylate kinase family.</text>
</comment>
<dbReference type="PRINTS" id="PR00094">
    <property type="entry name" value="ADENYLTKNASE"/>
</dbReference>
<keyword evidence="3 4" id="KW-0418">Kinase</keyword>
<dbReference type="Ensembl" id="ENSSFOT00015055808.1">
    <property type="protein sequence ID" value="ENSSFOP00015044258.1"/>
    <property type="gene ID" value="ENSSFOG00015013525.2"/>
</dbReference>
<sequence length="215" mass="23718">MTDKLKGRNIIFVVGGPGSGKGTQCEKVVAKYGFTHLSSGDLLRAEVSSGSERGKQLAAIMEKGELVPLDTVLDMIKEAMIAKADTSKGFLIDGYPREVRQGEEFEKKIGDPSLLLHMDTKAETMVKRLIKRGRADDNKETVEKPLELCYKAMDPVSAFYEGRGIVWKVSYGGLSRPHPVCAEQVLRCCRSSLKSTGGHCRAILRQTLYTLPPER</sequence>
<dbReference type="HAMAP" id="MF_00235">
    <property type="entry name" value="Adenylate_kinase_Adk"/>
    <property type="match status" value="1"/>
</dbReference>
<dbReference type="GO" id="GO:0019205">
    <property type="term" value="F:nucleobase-containing compound kinase activity"/>
    <property type="evidence" value="ECO:0007669"/>
    <property type="project" value="InterPro"/>
</dbReference>
<dbReference type="Gene3D" id="3.40.50.300">
    <property type="entry name" value="P-loop containing nucleotide triphosphate hydrolases"/>
    <property type="match status" value="1"/>
</dbReference>
<dbReference type="Proteomes" id="UP000694397">
    <property type="component" value="Chromosome 6"/>
</dbReference>
<proteinExistence type="inferred from homology"/>
<evidence type="ECO:0000256" key="2">
    <source>
        <dbReference type="ARBA" id="ARBA00022741"/>
    </source>
</evidence>
<dbReference type="PANTHER" id="PTHR23359">
    <property type="entry name" value="NUCLEOTIDE KINASE"/>
    <property type="match status" value="1"/>
</dbReference>
<dbReference type="InterPro" id="IPR027417">
    <property type="entry name" value="P-loop_NTPase"/>
</dbReference>
<dbReference type="GO" id="GO:0005524">
    <property type="term" value="F:ATP binding"/>
    <property type="evidence" value="ECO:0007669"/>
    <property type="project" value="InterPro"/>
</dbReference>
<reference evidence="5 6" key="1">
    <citation type="submission" date="2019-04" db="EMBL/GenBank/DDBJ databases">
        <authorList>
            <consortium name="Wellcome Sanger Institute Data Sharing"/>
        </authorList>
    </citation>
    <scope>NUCLEOTIDE SEQUENCE [LARGE SCALE GENOMIC DNA]</scope>
</reference>
<gene>
    <name evidence="5" type="primary">AK1</name>
    <name evidence="5" type="synonym">ak1</name>
</gene>
<evidence type="ECO:0000256" key="1">
    <source>
        <dbReference type="ARBA" id="ARBA00022679"/>
    </source>
</evidence>
<dbReference type="PROSITE" id="PS00113">
    <property type="entry name" value="ADENYLATE_KINASE"/>
    <property type="match status" value="1"/>
</dbReference>
<reference evidence="5" key="3">
    <citation type="submission" date="2025-09" db="UniProtKB">
        <authorList>
            <consortium name="Ensembl"/>
        </authorList>
    </citation>
    <scope>IDENTIFICATION</scope>
</reference>
<protein>
    <submittedName>
        <fullName evidence="5">Adenylate kinase 1</fullName>
    </submittedName>
</protein>
<evidence type="ECO:0000256" key="3">
    <source>
        <dbReference type="ARBA" id="ARBA00022777"/>
    </source>
</evidence>
<dbReference type="Pfam" id="PF00406">
    <property type="entry name" value="ADK"/>
    <property type="match status" value="1"/>
</dbReference>
<name>A0A8C9SZ16_SCLFO</name>
<keyword evidence="6" id="KW-1185">Reference proteome</keyword>
<evidence type="ECO:0000313" key="6">
    <source>
        <dbReference type="Proteomes" id="UP000694397"/>
    </source>
</evidence>
<evidence type="ECO:0000256" key="4">
    <source>
        <dbReference type="RuleBase" id="RU003330"/>
    </source>
</evidence>
<dbReference type="GeneTree" id="ENSGT00940000158325"/>
<evidence type="ECO:0000313" key="5">
    <source>
        <dbReference type="Ensembl" id="ENSSFOP00015044258.1"/>
    </source>
</evidence>
<dbReference type="SUPFAM" id="SSF52540">
    <property type="entry name" value="P-loop containing nucleoside triphosphate hydrolases"/>
    <property type="match status" value="1"/>
</dbReference>
<reference evidence="5" key="2">
    <citation type="submission" date="2025-08" db="UniProtKB">
        <authorList>
            <consortium name="Ensembl"/>
        </authorList>
    </citation>
    <scope>IDENTIFICATION</scope>
</reference>
<dbReference type="OrthoDB" id="442176at2759"/>
<accession>A0A8C9SZ16</accession>